<dbReference type="EMBL" id="JAPAAF010000027">
    <property type="protein sequence ID" value="MCW0484018.1"/>
    <property type="molecule type" value="Genomic_DNA"/>
</dbReference>
<dbReference type="Proteomes" id="UP001163821">
    <property type="component" value="Unassembled WGS sequence"/>
</dbReference>
<dbReference type="InterPro" id="IPR053925">
    <property type="entry name" value="RecX_HTH_3rd"/>
</dbReference>
<feature type="domain" description="RecX second three-helical" evidence="6">
    <location>
        <begin position="57"/>
        <end position="98"/>
    </location>
</feature>
<dbReference type="PANTHER" id="PTHR33602:SF1">
    <property type="entry name" value="REGULATORY PROTEIN RECX FAMILY PROTEIN"/>
    <property type="match status" value="1"/>
</dbReference>
<dbReference type="GO" id="GO:0006282">
    <property type="term" value="P:regulation of DNA repair"/>
    <property type="evidence" value="ECO:0007669"/>
    <property type="project" value="UniProtKB-UniRule"/>
</dbReference>
<dbReference type="PANTHER" id="PTHR33602">
    <property type="entry name" value="REGULATORY PROTEIN RECX FAMILY PROTEIN"/>
    <property type="match status" value="1"/>
</dbReference>
<accession>A0AA41YAI7</accession>
<dbReference type="InterPro" id="IPR053924">
    <property type="entry name" value="RecX_HTH_2nd"/>
</dbReference>
<evidence type="ECO:0000256" key="3">
    <source>
        <dbReference type="ARBA" id="ARBA00018111"/>
    </source>
</evidence>
<evidence type="ECO:0000313" key="10">
    <source>
        <dbReference type="Proteomes" id="UP001163821"/>
    </source>
</evidence>
<dbReference type="InterPro" id="IPR036388">
    <property type="entry name" value="WH-like_DNA-bd_sf"/>
</dbReference>
<dbReference type="RefSeq" id="WP_282592610.1">
    <property type="nucleotide sequence ID" value="NZ_JAPAAF010000027.1"/>
</dbReference>
<keyword evidence="4 5" id="KW-0963">Cytoplasm</keyword>
<organism evidence="9 10">
    <name type="scientific">Gaoshiqia sediminis</name>
    <dbReference type="NCBI Taxonomy" id="2986998"/>
    <lineage>
        <taxon>Bacteria</taxon>
        <taxon>Pseudomonadati</taxon>
        <taxon>Bacteroidota</taxon>
        <taxon>Bacteroidia</taxon>
        <taxon>Marinilabiliales</taxon>
        <taxon>Prolixibacteraceae</taxon>
        <taxon>Gaoshiqia</taxon>
    </lineage>
</organism>
<evidence type="ECO:0000259" key="6">
    <source>
        <dbReference type="Pfam" id="PF02631"/>
    </source>
</evidence>
<dbReference type="InterPro" id="IPR003783">
    <property type="entry name" value="Regulatory_RecX"/>
</dbReference>
<feature type="domain" description="RecX first three-helical" evidence="8">
    <location>
        <begin position="11"/>
        <end position="50"/>
    </location>
</feature>
<dbReference type="AlphaFoldDB" id="A0AA41YAI7"/>
<dbReference type="Pfam" id="PF21981">
    <property type="entry name" value="RecX_HTH3"/>
    <property type="match status" value="1"/>
</dbReference>
<dbReference type="Gene3D" id="1.10.10.10">
    <property type="entry name" value="Winged helix-like DNA-binding domain superfamily/Winged helix DNA-binding domain"/>
    <property type="match status" value="2"/>
</dbReference>
<sequence>MAELNEKQREAYQRAAALCSRSERSSGSILQKLHDWGLMVDEAEMVLERLVAEKFQDDDRFARSYVRDKFRFNKWGRVKIAHHLRAEKVSPAIIEQALGEIEDDNYRETLARLLEEKNKNTRAANQYDRKAKLFRFAQSRGFEADLIYAAFDELERD</sequence>
<proteinExistence type="inferred from homology"/>
<evidence type="ECO:0000256" key="4">
    <source>
        <dbReference type="ARBA" id="ARBA00022490"/>
    </source>
</evidence>
<dbReference type="Pfam" id="PF21982">
    <property type="entry name" value="RecX_HTH1"/>
    <property type="match status" value="1"/>
</dbReference>
<gene>
    <name evidence="5" type="primary">recX</name>
    <name evidence="9" type="ORF">N2K84_14840</name>
</gene>
<evidence type="ECO:0000256" key="2">
    <source>
        <dbReference type="ARBA" id="ARBA00009695"/>
    </source>
</evidence>
<evidence type="ECO:0000313" key="9">
    <source>
        <dbReference type="EMBL" id="MCW0484018.1"/>
    </source>
</evidence>
<evidence type="ECO:0000256" key="5">
    <source>
        <dbReference type="HAMAP-Rule" id="MF_01114"/>
    </source>
</evidence>
<reference evidence="9" key="1">
    <citation type="submission" date="2022-10" db="EMBL/GenBank/DDBJ databases">
        <title>Gaoshiqiia sediminis gen. nov., sp. nov., isolated from coastal sediment.</title>
        <authorList>
            <person name="Yu W.X."/>
            <person name="Mu D.S."/>
            <person name="Du J.Z."/>
            <person name="Liang Y.Q."/>
        </authorList>
    </citation>
    <scope>NUCLEOTIDE SEQUENCE</scope>
    <source>
        <strain evidence="9">A06</strain>
    </source>
</reference>
<comment type="caution">
    <text evidence="9">The sequence shown here is derived from an EMBL/GenBank/DDBJ whole genome shotgun (WGS) entry which is preliminary data.</text>
</comment>
<name>A0AA41YAI7_9BACT</name>
<comment type="function">
    <text evidence="5">Modulates RecA activity.</text>
</comment>
<dbReference type="InterPro" id="IPR053926">
    <property type="entry name" value="RecX_HTH_1st"/>
</dbReference>
<comment type="subcellular location">
    <subcellularLocation>
        <location evidence="1 5">Cytoplasm</location>
    </subcellularLocation>
</comment>
<evidence type="ECO:0000259" key="8">
    <source>
        <dbReference type="Pfam" id="PF21982"/>
    </source>
</evidence>
<feature type="domain" description="RecX third three-helical" evidence="7">
    <location>
        <begin position="108"/>
        <end position="150"/>
    </location>
</feature>
<comment type="similarity">
    <text evidence="2 5">Belongs to the RecX family.</text>
</comment>
<dbReference type="GO" id="GO:0005737">
    <property type="term" value="C:cytoplasm"/>
    <property type="evidence" value="ECO:0007669"/>
    <property type="project" value="UniProtKB-SubCell"/>
</dbReference>
<dbReference type="HAMAP" id="MF_01114">
    <property type="entry name" value="RecX"/>
    <property type="match status" value="1"/>
</dbReference>
<dbReference type="Pfam" id="PF02631">
    <property type="entry name" value="RecX_HTH2"/>
    <property type="match status" value="1"/>
</dbReference>
<evidence type="ECO:0000259" key="7">
    <source>
        <dbReference type="Pfam" id="PF21981"/>
    </source>
</evidence>
<protein>
    <recommendedName>
        <fullName evidence="3 5">Regulatory protein RecX</fullName>
    </recommendedName>
</protein>
<keyword evidence="10" id="KW-1185">Reference proteome</keyword>
<evidence type="ECO:0000256" key="1">
    <source>
        <dbReference type="ARBA" id="ARBA00004496"/>
    </source>
</evidence>